<dbReference type="Proteomes" id="UP001451606">
    <property type="component" value="Chromosome"/>
</dbReference>
<sequence>MDNSDILNSIITQGTLLDSDVEIYKDILENLDHGAEYSNPFYRSVARIFEMCKEGLVDPWSVNIIAFSAIFESLIDDKFRDFGTAGYVLTLAWHVLMEKSDISVKKRMVGENDLLEPEDQEASVPTEIETADATVFKSFREAILPLDLPVRSDHKSRVLLVELLEYVKTAYRKKESAAKREKPEEASVSVMEDIVNELHAEEPEKEINELYEKIKTIPETDFYIDAYFSGSKLENFVSLVYCLFLCREKKIWLSQEGPYMPIVVHKIEGGTDGTQ</sequence>
<keyword evidence="2" id="KW-1185">Reference proteome</keyword>
<accession>A0AAX4NGQ5</accession>
<evidence type="ECO:0000313" key="1">
    <source>
        <dbReference type="EMBL" id="WYX99930.1"/>
    </source>
</evidence>
<dbReference type="AlphaFoldDB" id="A0AAX4NGQ5"/>
<gene>
    <name evidence="1" type="ORF">OXIME_000476</name>
</gene>
<proteinExistence type="predicted"/>
<protein>
    <recommendedName>
        <fullName evidence="3">Segregation/condensation protein A</fullName>
    </recommendedName>
</protein>
<evidence type="ECO:0000313" key="2">
    <source>
        <dbReference type="Proteomes" id="UP001451606"/>
    </source>
</evidence>
<dbReference type="EMBL" id="CP133772">
    <property type="protein sequence ID" value="WYX99930.1"/>
    <property type="molecule type" value="Genomic_DNA"/>
</dbReference>
<reference evidence="1 2" key="1">
    <citation type="submission" date="2023-09" db="EMBL/GenBank/DDBJ databases">
        <authorList>
            <person name="Golyshina O.V."/>
            <person name="Lunev E.A."/>
            <person name="Bargiela R."/>
            <person name="Gaines M.C."/>
            <person name="Daum B."/>
            <person name="Bale N.J."/>
            <person name="Koenen M."/>
            <person name="Sinninghe Damst J.S."/>
            <person name="Yakimov M."/>
            <person name="Golyshin P.N."/>
        </authorList>
    </citation>
    <scope>NUCLEOTIDE SEQUENCE [LARGE SCALE GENOMIC DNA]</scope>
    <source>
        <strain evidence="1 2">M1</strain>
    </source>
</reference>
<name>A0AAX4NGQ5_9ARCH</name>
<evidence type="ECO:0008006" key="3">
    <source>
        <dbReference type="Google" id="ProtNLM"/>
    </source>
</evidence>
<dbReference type="GeneID" id="95967203"/>
<organism evidence="1 2">
    <name type="scientific">Oxyplasma meridianum</name>
    <dbReference type="NCBI Taxonomy" id="3073602"/>
    <lineage>
        <taxon>Archaea</taxon>
        <taxon>Methanobacteriati</taxon>
        <taxon>Thermoplasmatota</taxon>
        <taxon>Thermoplasmata</taxon>
        <taxon>Thermoplasmatales</taxon>
        <taxon>Thermoplasmataceae</taxon>
        <taxon>Oxyplasma</taxon>
    </lineage>
</organism>
<dbReference type="RefSeq" id="WP_393971889.1">
    <property type="nucleotide sequence ID" value="NZ_CP133772.1"/>
</dbReference>
<dbReference type="KEGG" id="omr:OXIME_000476"/>